<dbReference type="RefSeq" id="WP_173075805.1">
    <property type="nucleotide sequence ID" value="NZ_CP041345.1"/>
</dbReference>
<gene>
    <name evidence="1" type="ORF">FHG85_10885</name>
</gene>
<protein>
    <recommendedName>
        <fullName evidence="3">Class I SAM-dependent methyltransferase</fullName>
    </recommendedName>
</protein>
<name>A0A7D3XWH6_9BACT</name>
<dbReference type="EMBL" id="CP041345">
    <property type="protein sequence ID" value="QKG80748.1"/>
    <property type="molecule type" value="Genomic_DNA"/>
</dbReference>
<evidence type="ECO:0000313" key="2">
    <source>
        <dbReference type="Proteomes" id="UP000500961"/>
    </source>
</evidence>
<sequence>MVFSRFRKSIRQKQLGLYSGQLGVYRRYLREKEGWDRHLNNTKEFILQKVRSLSPKSICVLGSGYLLDFPTEKVLDLGIKLTLVDIAHPAEVVKKYASNNQVEFVTKDLTGGLVSKLTDSKLKDVSFFTLINIVEKCKPAVFNADMVISLNLLSQLSDIPIEFLRNKKLITDWQSIEIANSIQNKHIESLPNGKSLLISDIMEEYFDSDGKLAFSRPVVYVDLSGLSEVQEWVWDFDSSFTYNEDYITKMQVVAGRV</sequence>
<evidence type="ECO:0000313" key="1">
    <source>
        <dbReference type="EMBL" id="QKG80748.1"/>
    </source>
</evidence>
<evidence type="ECO:0008006" key="3">
    <source>
        <dbReference type="Google" id="ProtNLM"/>
    </source>
</evidence>
<accession>A0A7D3XWH6</accession>
<dbReference type="Proteomes" id="UP000500961">
    <property type="component" value="Chromosome"/>
</dbReference>
<organism evidence="1 2">
    <name type="scientific">Tenuifilum thalassicum</name>
    <dbReference type="NCBI Taxonomy" id="2590900"/>
    <lineage>
        <taxon>Bacteria</taxon>
        <taxon>Pseudomonadati</taxon>
        <taxon>Bacteroidota</taxon>
        <taxon>Bacteroidia</taxon>
        <taxon>Bacteroidales</taxon>
        <taxon>Tenuifilaceae</taxon>
        <taxon>Tenuifilum</taxon>
    </lineage>
</organism>
<reference evidence="1 2" key="1">
    <citation type="submission" date="2019-07" db="EMBL/GenBank/DDBJ databases">
        <title>Thalassofilum flectens gen. nov., sp. nov., a novel moderate thermophilic anaerobe from a shallow sea hot spring in Kunashir Island (Russia), representing a new family in the order Bacteroidales, and proposal of Thalassofilacea fam. nov.</title>
        <authorList>
            <person name="Kochetkova T.V."/>
            <person name="Podosokorskaya O.A."/>
            <person name="Novikov A."/>
            <person name="Elcheninov A.G."/>
            <person name="Toshchakov S.V."/>
            <person name="Kublanov I.V."/>
        </authorList>
    </citation>
    <scope>NUCLEOTIDE SEQUENCE [LARGE SCALE GENOMIC DNA]</scope>
    <source>
        <strain evidence="1 2">38-H</strain>
    </source>
</reference>
<proteinExistence type="predicted"/>
<keyword evidence="2" id="KW-1185">Reference proteome</keyword>
<dbReference type="AlphaFoldDB" id="A0A7D3XWH6"/>
<dbReference type="KEGG" id="ttz:FHG85_10885"/>